<evidence type="ECO:0000313" key="2">
    <source>
        <dbReference type="Proteomes" id="UP001140234"/>
    </source>
</evidence>
<dbReference type="EMBL" id="JANBUJ010000438">
    <property type="protein sequence ID" value="KAJ2772025.1"/>
    <property type="molecule type" value="Genomic_DNA"/>
</dbReference>
<comment type="caution">
    <text evidence="1">The sequence shown here is derived from an EMBL/GenBank/DDBJ whole genome shotgun (WGS) entry which is preliminary data.</text>
</comment>
<sequence length="146" mass="16187">MATANIYTPPRMPQQVPQFEPSVAMALQRPQLVAGVSMAWEQPLFQDQMYEMSVALATYLQAKKIRGAGMPMARALLGRLTYRCSTRSNGETVGVYELAELVDWEAHGPKYMALFAHVGERTLVLGNFSDRHIHVVSAGWAGGARY</sequence>
<evidence type="ECO:0000313" key="1">
    <source>
        <dbReference type="EMBL" id="KAJ2772025.1"/>
    </source>
</evidence>
<accession>A0ACC1K244</accession>
<dbReference type="Proteomes" id="UP001140234">
    <property type="component" value="Unassembled WGS sequence"/>
</dbReference>
<reference evidence="1" key="1">
    <citation type="submission" date="2022-07" db="EMBL/GenBank/DDBJ databases">
        <title>Phylogenomic reconstructions and comparative analyses of Kickxellomycotina fungi.</title>
        <authorList>
            <person name="Reynolds N.K."/>
            <person name="Stajich J.E."/>
            <person name="Barry K."/>
            <person name="Grigoriev I.V."/>
            <person name="Crous P."/>
            <person name="Smith M.E."/>
        </authorList>
    </citation>
    <scope>NUCLEOTIDE SEQUENCE</scope>
    <source>
        <strain evidence="1">CBS 109366</strain>
    </source>
</reference>
<organism evidence="1 2">
    <name type="scientific">Coemansia nantahalensis</name>
    <dbReference type="NCBI Taxonomy" id="2789366"/>
    <lineage>
        <taxon>Eukaryota</taxon>
        <taxon>Fungi</taxon>
        <taxon>Fungi incertae sedis</taxon>
        <taxon>Zoopagomycota</taxon>
        <taxon>Kickxellomycotina</taxon>
        <taxon>Kickxellomycetes</taxon>
        <taxon>Kickxellales</taxon>
        <taxon>Kickxellaceae</taxon>
        <taxon>Coemansia</taxon>
    </lineage>
</organism>
<keyword evidence="2" id="KW-1185">Reference proteome</keyword>
<gene>
    <name evidence="1" type="ORF">IWQ57_001944</name>
</gene>
<name>A0ACC1K244_9FUNG</name>
<proteinExistence type="predicted"/>
<protein>
    <submittedName>
        <fullName evidence="1">Uncharacterized protein</fullName>
    </submittedName>
</protein>